<protein>
    <submittedName>
        <fullName evidence="1">Uncharacterized protein</fullName>
    </submittedName>
</protein>
<evidence type="ECO:0000313" key="1">
    <source>
        <dbReference type="EMBL" id="MPM96543.1"/>
    </source>
</evidence>
<reference evidence="1" key="1">
    <citation type="submission" date="2019-08" db="EMBL/GenBank/DDBJ databases">
        <authorList>
            <person name="Kucharzyk K."/>
            <person name="Murdoch R.W."/>
            <person name="Higgins S."/>
            <person name="Loffler F."/>
        </authorList>
    </citation>
    <scope>NUCLEOTIDE SEQUENCE</scope>
</reference>
<proteinExistence type="predicted"/>
<gene>
    <name evidence="1" type="ORF">SDC9_143707</name>
</gene>
<dbReference type="AlphaFoldDB" id="A0A645E6W2"/>
<sequence>MADRQPGIFRLRFGPPHPAVDTGEEVVDIDPHICIEFTLEENPYIENGHQYAYRP</sequence>
<organism evidence="1">
    <name type="scientific">bioreactor metagenome</name>
    <dbReference type="NCBI Taxonomy" id="1076179"/>
    <lineage>
        <taxon>unclassified sequences</taxon>
        <taxon>metagenomes</taxon>
        <taxon>ecological metagenomes</taxon>
    </lineage>
</organism>
<dbReference type="EMBL" id="VSSQ01042913">
    <property type="protein sequence ID" value="MPM96543.1"/>
    <property type="molecule type" value="Genomic_DNA"/>
</dbReference>
<accession>A0A645E6W2</accession>
<comment type="caution">
    <text evidence="1">The sequence shown here is derived from an EMBL/GenBank/DDBJ whole genome shotgun (WGS) entry which is preliminary data.</text>
</comment>
<name>A0A645E6W2_9ZZZZ</name>